<proteinExistence type="predicted"/>
<evidence type="ECO:0000259" key="1">
    <source>
        <dbReference type="Pfam" id="PF13568"/>
    </source>
</evidence>
<evidence type="ECO:0000313" key="3">
    <source>
        <dbReference type="Proteomes" id="UP001151478"/>
    </source>
</evidence>
<organism evidence="2 3">
    <name type="scientific">Polaribacter ponticola</name>
    <dbReference type="NCBI Taxonomy" id="2978475"/>
    <lineage>
        <taxon>Bacteria</taxon>
        <taxon>Pseudomonadati</taxon>
        <taxon>Bacteroidota</taxon>
        <taxon>Flavobacteriia</taxon>
        <taxon>Flavobacteriales</taxon>
        <taxon>Flavobacteriaceae</taxon>
    </lineage>
</organism>
<comment type="caution">
    <text evidence="2">The sequence shown here is derived from an EMBL/GenBank/DDBJ whole genome shotgun (WGS) entry which is preliminary data.</text>
</comment>
<dbReference type="RefSeq" id="WP_265724080.1">
    <property type="nucleotide sequence ID" value="NZ_JAOSLC020000002.1"/>
</dbReference>
<feature type="domain" description="Outer membrane protein beta-barrel" evidence="1">
    <location>
        <begin position="18"/>
        <end position="197"/>
    </location>
</feature>
<accession>A0ABT5S770</accession>
<name>A0ABT5S770_9FLAO</name>
<dbReference type="InterPro" id="IPR025665">
    <property type="entry name" value="Beta-barrel_OMP_2"/>
</dbReference>
<gene>
    <name evidence="2" type="ORF">N5A56_001565</name>
</gene>
<evidence type="ECO:0000313" key="2">
    <source>
        <dbReference type="EMBL" id="MDD7913202.1"/>
    </source>
</evidence>
<protein>
    <submittedName>
        <fullName evidence="2">Outer membrane beta-barrel protein</fullName>
    </submittedName>
</protein>
<dbReference type="Pfam" id="PF13568">
    <property type="entry name" value="OMP_b-brl_2"/>
    <property type="match status" value="1"/>
</dbReference>
<dbReference type="EMBL" id="JAOSLC020000002">
    <property type="protein sequence ID" value="MDD7913202.1"/>
    <property type="molecule type" value="Genomic_DNA"/>
</dbReference>
<reference evidence="2" key="1">
    <citation type="submission" date="2023-02" db="EMBL/GenBank/DDBJ databases">
        <title>Polaribacter ponticola sp. nov., isolated from seawater.</title>
        <authorList>
            <person name="Baek J.H."/>
            <person name="Kim J.M."/>
            <person name="Choi D.G."/>
            <person name="Jeon C.O."/>
        </authorList>
    </citation>
    <scope>NUCLEOTIDE SEQUENCE</scope>
    <source>
        <strain evidence="2">MSW5</strain>
    </source>
</reference>
<keyword evidence="3" id="KW-1185">Reference proteome</keyword>
<dbReference type="Proteomes" id="UP001151478">
    <property type="component" value="Unassembled WGS sequence"/>
</dbReference>
<sequence length="215" mass="24703">MKKNLFIGLLTIFPLILFSQNKNIHFGIKAGMNYSNYIDNIDLNLFTHIPAYYNGKIGFYIGAYSNIGINKLISIKPELLISKTGSKATIEFKDLRNIYTNQDKVVYQETKAVINEYNVLIPILLNINLNKYFFEIGPQFGYTFSRNISYKHAPINSQLILKNSSSENLEFAGAIGFGYKISELYQIDIRYSYGFTKRQQLNSSILNFGLSYNLY</sequence>